<dbReference type="Pfam" id="PF16901">
    <property type="entry name" value="DAO_C"/>
    <property type="match status" value="1"/>
</dbReference>
<organism evidence="9 10">
    <name type="scientific">Pontibacter lucknowensis</name>
    <dbReference type="NCBI Taxonomy" id="1077936"/>
    <lineage>
        <taxon>Bacteria</taxon>
        <taxon>Pseudomonadati</taxon>
        <taxon>Bacteroidota</taxon>
        <taxon>Cytophagia</taxon>
        <taxon>Cytophagales</taxon>
        <taxon>Hymenobacteraceae</taxon>
        <taxon>Pontibacter</taxon>
    </lineage>
</organism>
<gene>
    <name evidence="9" type="ORF">SAMN05421545_3201</name>
</gene>
<keyword evidence="5" id="KW-0274">FAD</keyword>
<dbReference type="Gene3D" id="1.10.8.870">
    <property type="entry name" value="Alpha-glycerophosphate oxidase, cap domain"/>
    <property type="match status" value="1"/>
</dbReference>
<dbReference type="SUPFAM" id="SSF51905">
    <property type="entry name" value="FAD/NAD(P)-binding domain"/>
    <property type="match status" value="1"/>
</dbReference>
<evidence type="ECO:0000259" key="7">
    <source>
        <dbReference type="Pfam" id="PF01266"/>
    </source>
</evidence>
<dbReference type="PRINTS" id="PR01001">
    <property type="entry name" value="FADG3PDH"/>
</dbReference>
<dbReference type="AlphaFoldDB" id="A0A1N7A401"/>
<comment type="similarity">
    <text evidence="2">Belongs to the FAD-dependent glycerol-3-phosphate dehydrogenase family.</text>
</comment>
<keyword evidence="3" id="KW-0285">Flavoprotein</keyword>
<dbReference type="Pfam" id="PF01266">
    <property type="entry name" value="DAO"/>
    <property type="match status" value="1"/>
</dbReference>
<evidence type="ECO:0000256" key="3">
    <source>
        <dbReference type="ARBA" id="ARBA00022630"/>
    </source>
</evidence>
<keyword evidence="10" id="KW-1185">Reference proteome</keyword>
<dbReference type="GO" id="GO:0004368">
    <property type="term" value="F:glycerol-3-phosphate dehydrogenase (quinone) activity"/>
    <property type="evidence" value="ECO:0007669"/>
    <property type="project" value="InterPro"/>
</dbReference>
<dbReference type="Proteomes" id="UP000185924">
    <property type="component" value="Unassembled WGS sequence"/>
</dbReference>
<dbReference type="GO" id="GO:0006071">
    <property type="term" value="P:glycerol metabolic process"/>
    <property type="evidence" value="ECO:0007669"/>
    <property type="project" value="UniProtKB-KW"/>
</dbReference>
<evidence type="ECO:0000259" key="8">
    <source>
        <dbReference type="Pfam" id="PF16901"/>
    </source>
</evidence>
<protein>
    <submittedName>
        <fullName evidence="9">Glycerol-3-phosphate dehydrogenase</fullName>
    </submittedName>
</protein>
<accession>A0A1N7A401</accession>
<evidence type="ECO:0000313" key="9">
    <source>
        <dbReference type="EMBL" id="SIR33706.1"/>
    </source>
</evidence>
<evidence type="ECO:0000313" key="10">
    <source>
        <dbReference type="Proteomes" id="UP000185924"/>
    </source>
</evidence>
<dbReference type="PANTHER" id="PTHR11985">
    <property type="entry name" value="GLYCEROL-3-PHOSPHATE DEHYDROGENASE"/>
    <property type="match status" value="1"/>
</dbReference>
<dbReference type="InterPro" id="IPR006076">
    <property type="entry name" value="FAD-dep_OxRdtase"/>
</dbReference>
<evidence type="ECO:0000256" key="5">
    <source>
        <dbReference type="ARBA" id="ARBA00022827"/>
    </source>
</evidence>
<reference evidence="10" key="1">
    <citation type="submission" date="2017-01" db="EMBL/GenBank/DDBJ databases">
        <authorList>
            <person name="Varghese N."/>
            <person name="Submissions S."/>
        </authorList>
    </citation>
    <scope>NUCLEOTIDE SEQUENCE [LARGE SCALE GENOMIC DNA]</scope>
    <source>
        <strain evidence="10">DM9</strain>
    </source>
</reference>
<sequence length="540" mass="59047">MPAIPFNREAMLRQLAEVPEWDVLVIGGGSTGLGTALDAASRGYKTLLLEQSDFARGTSSRSTKLVHGGVRYLAQGNIRLVFEALRERGLLLRNAPHVVSVQPFVIPCYSWWQRFFYGTGLTLYDLLAGRYSLGRTSWWSRNAVLNQMPTIKSEKLKGGIVYYDGQFDDARLALNIAQSCAEQGGTVLNYVRVTGLMKGADGKVTGVEAQSVESGRPYTLRAKAVVNATGVYVDEVLQFDQPAQKPLVMPSQGVHVVLDKSFLPGDTALMIPETPDGRVLFAIPWQGQVLVGTTDTPLQGLSLEPVALDAEINFILQTAGAYLQKAPTRQDVLSVFAGLRPLAAPDSETGNTKEISRSHKLLVASSGLITITGGKWTTYRQMAEETVNAAIQVAGLPDKPCITKELPIHGAIPEQSGRSSSLPSWLSAYGNDAPDLQALMQSEPELAQKLHPGFNYTLAEVVWAVRYEMVRTVEDVLARRLRVLFLDVHAAIEMTPVVATILARELKRDEGWQRGQVVAFELLAKHYLPQATEKPAVRAL</sequence>
<dbReference type="STRING" id="1077936.SAMN05421545_3201"/>
<comment type="cofactor">
    <cofactor evidence="1">
        <name>FAD</name>
        <dbReference type="ChEBI" id="CHEBI:57692"/>
    </cofactor>
</comment>
<keyword evidence="6" id="KW-0560">Oxidoreductase</keyword>
<dbReference type="Gene3D" id="3.50.50.60">
    <property type="entry name" value="FAD/NAD(P)-binding domain"/>
    <property type="match status" value="1"/>
</dbReference>
<evidence type="ECO:0000256" key="1">
    <source>
        <dbReference type="ARBA" id="ARBA00001974"/>
    </source>
</evidence>
<dbReference type="SUPFAM" id="SSF54373">
    <property type="entry name" value="FAD-linked reductases, C-terminal domain"/>
    <property type="match status" value="1"/>
</dbReference>
<dbReference type="InterPro" id="IPR036188">
    <property type="entry name" value="FAD/NAD-bd_sf"/>
</dbReference>
<keyword evidence="4" id="KW-0319">Glycerol metabolism</keyword>
<feature type="domain" description="FAD dependent oxidoreductase" evidence="7">
    <location>
        <begin position="22"/>
        <end position="380"/>
    </location>
</feature>
<proteinExistence type="inferred from homology"/>
<feature type="domain" description="Alpha-glycerophosphate oxidase C-terminal" evidence="8">
    <location>
        <begin position="401"/>
        <end position="510"/>
    </location>
</feature>
<dbReference type="PROSITE" id="PS00978">
    <property type="entry name" value="FAD_G3PDH_2"/>
    <property type="match status" value="1"/>
</dbReference>
<evidence type="ECO:0000256" key="6">
    <source>
        <dbReference type="ARBA" id="ARBA00023002"/>
    </source>
</evidence>
<dbReference type="InterPro" id="IPR031656">
    <property type="entry name" value="DAO_C"/>
</dbReference>
<dbReference type="EMBL" id="FTNM01000005">
    <property type="protein sequence ID" value="SIR33706.1"/>
    <property type="molecule type" value="Genomic_DNA"/>
</dbReference>
<name>A0A1N7A401_9BACT</name>
<dbReference type="Gene3D" id="3.30.9.10">
    <property type="entry name" value="D-Amino Acid Oxidase, subunit A, domain 2"/>
    <property type="match status" value="1"/>
</dbReference>
<dbReference type="PANTHER" id="PTHR11985:SF35">
    <property type="entry name" value="ANAEROBIC GLYCEROL-3-PHOSPHATE DEHYDROGENASE SUBUNIT A"/>
    <property type="match status" value="1"/>
</dbReference>
<evidence type="ECO:0000256" key="2">
    <source>
        <dbReference type="ARBA" id="ARBA00007330"/>
    </source>
</evidence>
<evidence type="ECO:0000256" key="4">
    <source>
        <dbReference type="ARBA" id="ARBA00022798"/>
    </source>
</evidence>
<dbReference type="RefSeq" id="WP_083674216.1">
    <property type="nucleotide sequence ID" value="NZ_FTNM01000005.1"/>
</dbReference>
<dbReference type="InterPro" id="IPR038299">
    <property type="entry name" value="DAO_C_sf"/>
</dbReference>
<dbReference type="InterPro" id="IPR000447">
    <property type="entry name" value="G3P_DH_FAD-dep"/>
</dbReference>
<dbReference type="GO" id="GO:0046168">
    <property type="term" value="P:glycerol-3-phosphate catabolic process"/>
    <property type="evidence" value="ECO:0007669"/>
    <property type="project" value="TreeGrafter"/>
</dbReference>